<dbReference type="Proteomes" id="UP001254488">
    <property type="component" value="Unassembled WGS sequence"/>
</dbReference>
<accession>A0ABU2YFE9</accession>
<dbReference type="EMBL" id="JAVRHZ010000003">
    <property type="protein sequence ID" value="MDT0555778.1"/>
    <property type="molecule type" value="Genomic_DNA"/>
</dbReference>
<name>A0ABU2YFE9_9FLAO</name>
<reference evidence="1 2" key="1">
    <citation type="submission" date="2023-09" db="EMBL/GenBank/DDBJ databases">
        <authorList>
            <person name="Rey-Velasco X."/>
        </authorList>
    </citation>
    <scope>NUCLEOTIDE SEQUENCE [LARGE SCALE GENOMIC DNA]</scope>
    <source>
        <strain evidence="1 2">W242</strain>
    </source>
</reference>
<keyword evidence="2" id="KW-1185">Reference proteome</keyword>
<evidence type="ECO:0000313" key="2">
    <source>
        <dbReference type="Proteomes" id="UP001254488"/>
    </source>
</evidence>
<sequence length="48" mass="5678">MDNEDKFPIEGSLGILAFGDIAFEKWREVKIANNIFNEEEYRVQNEEE</sequence>
<proteinExistence type="predicted"/>
<dbReference type="RefSeq" id="WP_311332730.1">
    <property type="nucleotide sequence ID" value="NZ_JAVRHZ010000003.1"/>
</dbReference>
<comment type="caution">
    <text evidence="1">The sequence shown here is derived from an EMBL/GenBank/DDBJ whole genome shotgun (WGS) entry which is preliminary data.</text>
</comment>
<organism evidence="1 2">
    <name type="scientific">Patiriisocius hiemis</name>
    <dbReference type="NCBI Taxonomy" id="3075604"/>
    <lineage>
        <taxon>Bacteria</taxon>
        <taxon>Pseudomonadati</taxon>
        <taxon>Bacteroidota</taxon>
        <taxon>Flavobacteriia</taxon>
        <taxon>Flavobacteriales</taxon>
        <taxon>Flavobacteriaceae</taxon>
        <taxon>Patiriisocius</taxon>
    </lineage>
</organism>
<evidence type="ECO:0000313" key="1">
    <source>
        <dbReference type="EMBL" id="MDT0555778.1"/>
    </source>
</evidence>
<protein>
    <submittedName>
        <fullName evidence="1">Uncharacterized protein</fullName>
    </submittedName>
</protein>
<gene>
    <name evidence="1" type="ORF">RM538_07175</name>
</gene>